<gene>
    <name evidence="1" type="ORF">LCGC14_3040140</name>
</gene>
<dbReference type="EMBL" id="LAZR01063762">
    <property type="protein sequence ID" value="KKK58863.1"/>
    <property type="molecule type" value="Genomic_DNA"/>
</dbReference>
<sequence>MTNREKVEQTIHDHFMSIAVRAGYKENGTYNLEKDPETAQVIGNLFFDYMVASVFDTTWEGFTDQDLESIGSLIRDMDVAHKAM</sequence>
<comment type="caution">
    <text evidence="1">The sequence shown here is derived from an EMBL/GenBank/DDBJ whole genome shotgun (WGS) entry which is preliminary data.</text>
</comment>
<dbReference type="AlphaFoldDB" id="A0A0F8WQG3"/>
<accession>A0A0F8WQG3</accession>
<proteinExistence type="predicted"/>
<evidence type="ECO:0000313" key="1">
    <source>
        <dbReference type="EMBL" id="KKK58863.1"/>
    </source>
</evidence>
<organism evidence="1">
    <name type="scientific">marine sediment metagenome</name>
    <dbReference type="NCBI Taxonomy" id="412755"/>
    <lineage>
        <taxon>unclassified sequences</taxon>
        <taxon>metagenomes</taxon>
        <taxon>ecological metagenomes</taxon>
    </lineage>
</organism>
<protein>
    <submittedName>
        <fullName evidence="1">Uncharacterized protein</fullName>
    </submittedName>
</protein>
<name>A0A0F8WQG3_9ZZZZ</name>
<reference evidence="1" key="1">
    <citation type="journal article" date="2015" name="Nature">
        <title>Complex archaea that bridge the gap between prokaryotes and eukaryotes.</title>
        <authorList>
            <person name="Spang A."/>
            <person name="Saw J.H."/>
            <person name="Jorgensen S.L."/>
            <person name="Zaremba-Niedzwiedzka K."/>
            <person name="Martijn J."/>
            <person name="Lind A.E."/>
            <person name="van Eijk R."/>
            <person name="Schleper C."/>
            <person name="Guy L."/>
            <person name="Ettema T.J."/>
        </authorList>
    </citation>
    <scope>NUCLEOTIDE SEQUENCE</scope>
</reference>